<evidence type="ECO:0000313" key="2">
    <source>
        <dbReference type="Proteomes" id="UP001238540"/>
    </source>
</evidence>
<protein>
    <submittedName>
        <fullName evidence="1">Uncharacterized protein</fullName>
    </submittedName>
</protein>
<gene>
    <name evidence="1" type="ORF">QWZ16_04085</name>
</gene>
<sequence>MCIIKRLGYIVFLLFSFNAKSIDFSNSRVSFYEDTNRDGYTYPFLVDKDSGTLTYIDDLILDSLRRGKLVSSYYSVAGGTKTSCKNSTGQTITINDRTTISDLRIRTCAAKRTRLCLYGKDNTLMGGKCTDSYYGHTFYPFTNNKPDGYLYKSDGTYDGCVLNPVKIPLADIFGDLALFPETISTFVPYGTCKRHGEGITDYKSLTSALAWKYPNIYQRLAPKCTVTETKEISMALTNDVINASVVPTKVACK</sequence>
<dbReference type="Proteomes" id="UP001238540">
    <property type="component" value="Unassembled WGS sequence"/>
</dbReference>
<dbReference type="RefSeq" id="WP_076589787.1">
    <property type="nucleotide sequence ID" value="NZ_JABEYA020000011.1"/>
</dbReference>
<keyword evidence="2" id="KW-1185">Reference proteome</keyword>
<proteinExistence type="predicted"/>
<comment type="caution">
    <text evidence="1">The sequence shown here is derived from an EMBL/GenBank/DDBJ whole genome shotgun (WGS) entry which is preliminary data.</text>
</comment>
<evidence type="ECO:0000313" key="1">
    <source>
        <dbReference type="EMBL" id="MDN3608923.1"/>
    </source>
</evidence>
<organism evidence="1 2">
    <name type="scientific">Vibrio ostreicida</name>
    <dbReference type="NCBI Taxonomy" id="526588"/>
    <lineage>
        <taxon>Bacteria</taxon>
        <taxon>Pseudomonadati</taxon>
        <taxon>Pseudomonadota</taxon>
        <taxon>Gammaproteobacteria</taxon>
        <taxon>Vibrionales</taxon>
        <taxon>Vibrionaceae</taxon>
        <taxon>Vibrio</taxon>
    </lineage>
</organism>
<reference evidence="2" key="1">
    <citation type="journal article" date="2019" name="Int. J. Syst. Evol. Microbiol.">
        <title>The Global Catalogue of Microorganisms (GCM) 10K type strain sequencing project: providing services to taxonomists for standard genome sequencing and annotation.</title>
        <authorList>
            <consortium name="The Broad Institute Genomics Platform"/>
            <consortium name="The Broad Institute Genome Sequencing Center for Infectious Disease"/>
            <person name="Wu L."/>
            <person name="Ma J."/>
        </authorList>
    </citation>
    <scope>NUCLEOTIDE SEQUENCE [LARGE SCALE GENOMIC DNA]</scope>
    <source>
        <strain evidence="2">CECT 7398</strain>
    </source>
</reference>
<dbReference type="EMBL" id="JAUFQC010000001">
    <property type="protein sequence ID" value="MDN3608923.1"/>
    <property type="molecule type" value="Genomic_DNA"/>
</dbReference>
<name>A0ABT8BQB1_9VIBR</name>
<accession>A0ABT8BQB1</accession>